<feature type="region of interest" description="Disordered" evidence="6">
    <location>
        <begin position="74"/>
        <end position="129"/>
    </location>
</feature>
<proteinExistence type="predicted"/>
<dbReference type="InterPro" id="IPR044810">
    <property type="entry name" value="WRKY_plant"/>
</dbReference>
<comment type="caution">
    <text evidence="9">The sequence shown here is derived from an EMBL/GenBank/DDBJ whole genome shotgun (WGS) entry which is preliminary data.</text>
</comment>
<evidence type="ECO:0000256" key="4">
    <source>
        <dbReference type="ARBA" id="ARBA00023163"/>
    </source>
</evidence>
<feature type="compositionally biased region" description="Low complexity" evidence="6">
    <location>
        <begin position="77"/>
        <end position="90"/>
    </location>
</feature>
<dbReference type="AlphaFoldDB" id="A0A7J8QQW4"/>
<comment type="subcellular location">
    <subcellularLocation>
        <location evidence="1">Nucleus</location>
    </subcellularLocation>
</comment>
<evidence type="ECO:0000256" key="7">
    <source>
        <dbReference type="SAM" id="Phobius"/>
    </source>
</evidence>
<dbReference type="EMBL" id="JABFAC010000001">
    <property type="protein sequence ID" value="MBA0603977.1"/>
    <property type="molecule type" value="Genomic_DNA"/>
</dbReference>
<dbReference type="Proteomes" id="UP000593561">
    <property type="component" value="Unassembled WGS sequence"/>
</dbReference>
<keyword evidence="2" id="KW-0805">Transcription regulation</keyword>
<dbReference type="InterPro" id="IPR003657">
    <property type="entry name" value="WRKY_dom"/>
</dbReference>
<evidence type="ECO:0000256" key="2">
    <source>
        <dbReference type="ARBA" id="ARBA00023015"/>
    </source>
</evidence>
<dbReference type="FunFam" id="2.20.25.80:FF:000004">
    <property type="entry name" value="WRKY transcription factor 65"/>
    <property type="match status" value="1"/>
</dbReference>
<dbReference type="GO" id="GO:0043565">
    <property type="term" value="F:sequence-specific DNA binding"/>
    <property type="evidence" value="ECO:0007669"/>
    <property type="project" value="InterPro"/>
</dbReference>
<evidence type="ECO:0000256" key="1">
    <source>
        <dbReference type="ARBA" id="ARBA00004123"/>
    </source>
</evidence>
<accession>A0A7J8QQW4</accession>
<dbReference type="Pfam" id="PF03106">
    <property type="entry name" value="WRKY"/>
    <property type="match status" value="1"/>
</dbReference>
<keyword evidence="7" id="KW-1133">Transmembrane helix</keyword>
<dbReference type="GO" id="GO:0003700">
    <property type="term" value="F:DNA-binding transcription factor activity"/>
    <property type="evidence" value="ECO:0007669"/>
    <property type="project" value="InterPro"/>
</dbReference>
<keyword evidence="7" id="KW-0472">Membrane</keyword>
<feature type="domain" description="WRKY" evidence="8">
    <location>
        <begin position="252"/>
        <end position="318"/>
    </location>
</feature>
<dbReference type="PANTHER" id="PTHR31282">
    <property type="entry name" value="WRKY TRANSCRIPTION FACTOR 21-RELATED"/>
    <property type="match status" value="1"/>
</dbReference>
<keyword evidence="10" id="KW-1185">Reference proteome</keyword>
<dbReference type="GO" id="GO:0005516">
    <property type="term" value="F:calmodulin binding"/>
    <property type="evidence" value="ECO:0007669"/>
    <property type="project" value="UniProtKB-ARBA"/>
</dbReference>
<dbReference type="PROSITE" id="PS50811">
    <property type="entry name" value="WRKY"/>
    <property type="match status" value="1"/>
</dbReference>
<dbReference type="Pfam" id="PF10533">
    <property type="entry name" value="Plant_zn_clust"/>
    <property type="match status" value="1"/>
</dbReference>
<organism evidence="9 10">
    <name type="scientific">Gossypium davidsonii</name>
    <name type="common">Davidson's cotton</name>
    <name type="synonym">Gossypium klotzschianum subsp. davidsonii</name>
    <dbReference type="NCBI Taxonomy" id="34287"/>
    <lineage>
        <taxon>Eukaryota</taxon>
        <taxon>Viridiplantae</taxon>
        <taxon>Streptophyta</taxon>
        <taxon>Embryophyta</taxon>
        <taxon>Tracheophyta</taxon>
        <taxon>Spermatophyta</taxon>
        <taxon>Magnoliopsida</taxon>
        <taxon>eudicotyledons</taxon>
        <taxon>Gunneridae</taxon>
        <taxon>Pentapetalae</taxon>
        <taxon>rosids</taxon>
        <taxon>malvids</taxon>
        <taxon>Malvales</taxon>
        <taxon>Malvaceae</taxon>
        <taxon>Malvoideae</taxon>
        <taxon>Gossypium</taxon>
    </lineage>
</organism>
<name>A0A7J8QQW4_GOSDV</name>
<sequence length="413" mass="45371">MAVDLMSFPKMDDQMAIQEAATQGMKSMEHLISLLSHQSNRLDCAEVADLTVSKFKKVISLINRTGHARFRRAPIQSSSSFSSPSSSAASLTVTDSHKALTRTPAPVETPPLTVNPAPVEAPSTDPASFVPLQPQSLTLDFTKPCLFSSNTKSTELEFTKESFSVSSNSSFMSSAITGDGSVSNGKQGSSLFLTPAAAVSAGKPPLSSAPFKKRCREHEHSENVSGNGKCHCSKRRKNRVKKVIRVPAISSKIADIPADEYSWRKYGQKPIKGSPYPRGYYKCSTVRGCPARKHVERATDDPSMLIVTYEGEHRHSEGAAQENMAPVRLHPIFTHVAHMDEVRLHPACRHATRLDEARLLALPLNWKKFTCILLAHMLLAWMKLACIPLAYIVIRLSEACLHPTCAHIYRLLG</sequence>
<gene>
    <name evidence="9" type="ORF">Godav_016671</name>
</gene>
<evidence type="ECO:0000256" key="6">
    <source>
        <dbReference type="SAM" id="MobiDB-lite"/>
    </source>
</evidence>
<evidence type="ECO:0000313" key="9">
    <source>
        <dbReference type="EMBL" id="MBA0603977.1"/>
    </source>
</evidence>
<keyword evidence="4" id="KW-0804">Transcription</keyword>
<evidence type="ECO:0000313" key="10">
    <source>
        <dbReference type="Proteomes" id="UP000593561"/>
    </source>
</evidence>
<keyword evidence="3" id="KW-0238">DNA-binding</keyword>
<evidence type="ECO:0000259" key="8">
    <source>
        <dbReference type="PROSITE" id="PS50811"/>
    </source>
</evidence>
<reference evidence="9 10" key="1">
    <citation type="journal article" date="2019" name="Genome Biol. Evol.">
        <title>Insights into the evolution of the New World diploid cottons (Gossypium, subgenus Houzingenia) based on genome sequencing.</title>
        <authorList>
            <person name="Grover C.E."/>
            <person name="Arick M.A. 2nd"/>
            <person name="Thrash A."/>
            <person name="Conover J.L."/>
            <person name="Sanders W.S."/>
            <person name="Peterson D.G."/>
            <person name="Frelichowski J.E."/>
            <person name="Scheffler J.A."/>
            <person name="Scheffler B.E."/>
            <person name="Wendel J.F."/>
        </authorList>
    </citation>
    <scope>NUCLEOTIDE SEQUENCE [LARGE SCALE GENOMIC DNA]</scope>
    <source>
        <strain evidence="9">27</strain>
        <tissue evidence="9">Leaf</tissue>
    </source>
</reference>
<dbReference type="Gene3D" id="2.20.25.80">
    <property type="entry name" value="WRKY domain"/>
    <property type="match status" value="1"/>
</dbReference>
<keyword evidence="5" id="KW-0539">Nucleus</keyword>
<dbReference type="SUPFAM" id="SSF118290">
    <property type="entry name" value="WRKY DNA-binding domain"/>
    <property type="match status" value="1"/>
</dbReference>
<protein>
    <recommendedName>
        <fullName evidence="8">WRKY domain-containing protein</fullName>
    </recommendedName>
</protein>
<dbReference type="InterPro" id="IPR036576">
    <property type="entry name" value="WRKY_dom_sf"/>
</dbReference>
<dbReference type="SMART" id="SM00774">
    <property type="entry name" value="WRKY"/>
    <property type="match status" value="1"/>
</dbReference>
<dbReference type="GO" id="GO:0005634">
    <property type="term" value="C:nucleus"/>
    <property type="evidence" value="ECO:0007669"/>
    <property type="project" value="UniProtKB-SubCell"/>
</dbReference>
<feature type="transmembrane region" description="Helical" evidence="7">
    <location>
        <begin position="373"/>
        <end position="394"/>
    </location>
</feature>
<evidence type="ECO:0000256" key="3">
    <source>
        <dbReference type="ARBA" id="ARBA00023125"/>
    </source>
</evidence>
<evidence type="ECO:0000256" key="5">
    <source>
        <dbReference type="ARBA" id="ARBA00023242"/>
    </source>
</evidence>
<keyword evidence="7" id="KW-0812">Transmembrane</keyword>
<dbReference type="InterPro" id="IPR018872">
    <property type="entry name" value="Zn-cluster-dom"/>
</dbReference>